<dbReference type="PANTHER" id="PTHR35788:SF1">
    <property type="entry name" value="EXPORTED PROTEIN"/>
    <property type="match status" value="1"/>
</dbReference>
<dbReference type="InterPro" id="IPR052913">
    <property type="entry name" value="Glycopeptide_resist_protein"/>
</dbReference>
<evidence type="ECO:0000313" key="1">
    <source>
        <dbReference type="EMBL" id="KSU89075.1"/>
    </source>
</evidence>
<dbReference type="EMBL" id="LNQP01000011">
    <property type="protein sequence ID" value="KSU89075.1"/>
    <property type="molecule type" value="Genomic_DNA"/>
</dbReference>
<organism evidence="1 2">
    <name type="scientific">Priestia veravalensis</name>
    <dbReference type="NCBI Taxonomy" id="1414648"/>
    <lineage>
        <taxon>Bacteria</taxon>
        <taxon>Bacillati</taxon>
        <taxon>Bacillota</taxon>
        <taxon>Bacilli</taxon>
        <taxon>Bacillales</taxon>
        <taxon>Bacillaceae</taxon>
        <taxon>Priestia</taxon>
    </lineage>
</organism>
<dbReference type="PANTHER" id="PTHR35788">
    <property type="entry name" value="EXPORTED PROTEIN-RELATED"/>
    <property type="match status" value="1"/>
</dbReference>
<name>A0A0V8JPW1_9BACI</name>
<comment type="caution">
    <text evidence="1">The sequence shown here is derived from an EMBL/GenBank/DDBJ whole genome shotgun (WGS) entry which is preliminary data.</text>
</comment>
<protein>
    <submittedName>
        <fullName evidence="1">Uncharacterized protein</fullName>
    </submittedName>
</protein>
<dbReference type="Pfam" id="PF04294">
    <property type="entry name" value="VanW"/>
    <property type="match status" value="1"/>
</dbReference>
<sequence length="302" mass="33965">MKLTWMLGLMLVAHPTAVSDHLLLTDDNKPITTINRADIQSDIPGVPLIDDDKYDMLLKKIQPIVYKPPVNAKLDRAGNIISEQPGSQLNSVLFKEEFYRTFYNHSQPSIKIPKVAIYPKVDSELLASVRSKQISHYYTYFNTHNKNRSHNISLATEAINNQVIFPGETFSFNRTVGQRTKEKGYLPAKIIVRGEFSEGIGGGICQVSSTLFNAVDRAGLEVTQRFSHSKTVHYVPPGRDATVSWYGPDFNFRNNYDQPLLIRAYAKGSTVSIILFSTNDLRYEPKSVPSIQKEDLVPSAVD</sequence>
<dbReference type="InterPro" id="IPR007391">
    <property type="entry name" value="Vancomycin_resist_VanW"/>
</dbReference>
<dbReference type="Proteomes" id="UP000053681">
    <property type="component" value="Unassembled WGS sequence"/>
</dbReference>
<reference evidence="1 2" key="1">
    <citation type="submission" date="2015-11" db="EMBL/GenBank/DDBJ databases">
        <title>Bacillus caseinolyticus sp nov.</title>
        <authorList>
            <person name="Dastager S.G."/>
            <person name="Mawlankar R."/>
        </authorList>
    </citation>
    <scope>NUCLEOTIDE SEQUENCE [LARGE SCALE GENOMIC DNA]</scope>
    <source>
        <strain evidence="1 2">SGD-V-76</strain>
    </source>
</reference>
<keyword evidence="2" id="KW-1185">Reference proteome</keyword>
<evidence type="ECO:0000313" key="2">
    <source>
        <dbReference type="Proteomes" id="UP000053681"/>
    </source>
</evidence>
<proteinExistence type="predicted"/>
<dbReference type="AlphaFoldDB" id="A0A0V8JPW1"/>
<accession>A0A0V8JPW1</accession>
<gene>
    <name evidence="1" type="ORF">AS180_04280</name>
</gene>
<dbReference type="RefSeq" id="WP_061785237.1">
    <property type="nucleotide sequence ID" value="NZ_KQ758631.1"/>
</dbReference>